<comment type="caution">
    <text evidence="2">The sequence shown here is derived from an EMBL/GenBank/DDBJ whole genome shotgun (WGS) entry which is preliminary data.</text>
</comment>
<reference evidence="2 3" key="1">
    <citation type="submission" date="2023-01" db="EMBL/GenBank/DDBJ databases">
        <title>Analysis of 21 Apiospora genomes using comparative genomics revels a genus with tremendous synthesis potential of carbohydrate active enzymes and secondary metabolites.</title>
        <authorList>
            <person name="Sorensen T."/>
        </authorList>
    </citation>
    <scope>NUCLEOTIDE SEQUENCE [LARGE SCALE GENOMIC DNA]</scope>
    <source>
        <strain evidence="2 3">CBS 24483</strain>
    </source>
</reference>
<protein>
    <submittedName>
        <fullName evidence="2">Uncharacterized protein</fullName>
    </submittedName>
</protein>
<evidence type="ECO:0000313" key="3">
    <source>
        <dbReference type="Proteomes" id="UP001391051"/>
    </source>
</evidence>
<dbReference type="GeneID" id="92074998"/>
<organism evidence="2 3">
    <name type="scientific">Apiospora aurea</name>
    <dbReference type="NCBI Taxonomy" id="335848"/>
    <lineage>
        <taxon>Eukaryota</taxon>
        <taxon>Fungi</taxon>
        <taxon>Dikarya</taxon>
        <taxon>Ascomycota</taxon>
        <taxon>Pezizomycotina</taxon>
        <taxon>Sordariomycetes</taxon>
        <taxon>Xylariomycetidae</taxon>
        <taxon>Amphisphaeriales</taxon>
        <taxon>Apiosporaceae</taxon>
        <taxon>Apiospora</taxon>
    </lineage>
</organism>
<dbReference type="EMBL" id="JAQQWE010000004">
    <property type="protein sequence ID" value="KAK7956492.1"/>
    <property type="molecule type" value="Genomic_DNA"/>
</dbReference>
<gene>
    <name evidence="2" type="ORF">PG986_005714</name>
</gene>
<evidence type="ECO:0000313" key="2">
    <source>
        <dbReference type="EMBL" id="KAK7956492.1"/>
    </source>
</evidence>
<feature type="region of interest" description="Disordered" evidence="1">
    <location>
        <begin position="31"/>
        <end position="85"/>
    </location>
</feature>
<proteinExistence type="predicted"/>
<feature type="compositionally biased region" description="Basic and acidic residues" evidence="1">
    <location>
        <begin position="76"/>
        <end position="85"/>
    </location>
</feature>
<dbReference type="RefSeq" id="XP_066701798.1">
    <property type="nucleotide sequence ID" value="XM_066841936.1"/>
</dbReference>
<sequence length="511" mass="56919">MSPSPTVLAGPCFRRLDDELCDDRENIFLRGEASPSPLLDPQLINTKASSPNIKASSSNTMASSAPNHGPDPDPSLGRHTEPGDDRLILQPNLHKTLATLAAYLGFDHIGTLKQCLFNTRVIQVTRLLFPLVYDPNQRKHLDKVFSWFRTADSDAQVRARCAHSADDIMMCLENWEKEERHSVAAAVAIASLLVWAVEVLSGGETTTSGHAASSSSPVGVGLLEEGSQFAKMLEAVCDSVGEPTCGGMTLEATQVVRLVDEDLMQVIEEEGKRPIHELDQTEYPRPKLDYYPEHNEHEFEKYGRVLALVRGCAQEMFWLVVRHKRLEHGLSSNDMYNKRLMRQLFYFCRHHLPRFDEEGRRRSAAVSWRTARSETRISWLGCATEAHPRMELGIGIAQQHTGLIRATSLEIWDRLIAVPHRRLEVALERVVLVAHVPAQRPTAVQHWVRCSRLARGSIVSSTGTCLTIAEKGGSGDGTLKGHQKSLTLSTLSPSGLQIIQYFLGYRISPLN</sequence>
<evidence type="ECO:0000256" key="1">
    <source>
        <dbReference type="SAM" id="MobiDB-lite"/>
    </source>
</evidence>
<keyword evidence="3" id="KW-1185">Reference proteome</keyword>
<feature type="compositionally biased region" description="Polar residues" evidence="1">
    <location>
        <begin position="43"/>
        <end position="66"/>
    </location>
</feature>
<accession>A0ABR1QIC2</accession>
<dbReference type="Proteomes" id="UP001391051">
    <property type="component" value="Unassembled WGS sequence"/>
</dbReference>
<name>A0ABR1QIC2_9PEZI</name>